<evidence type="ECO:0000313" key="2">
    <source>
        <dbReference type="Proteomes" id="UP000189818"/>
    </source>
</evidence>
<dbReference type="RefSeq" id="WP_079647501.1">
    <property type="nucleotide sequence ID" value="NZ_FUYM01000003.1"/>
</dbReference>
<dbReference type="EMBL" id="FUYM01000003">
    <property type="protein sequence ID" value="SKB49139.1"/>
    <property type="molecule type" value="Genomic_DNA"/>
</dbReference>
<dbReference type="STRING" id="439228.SAMN06295920_103176"/>
<organism evidence="1 2">
    <name type="scientific">Rhizorhabdus histidinilytica</name>
    <dbReference type="NCBI Taxonomy" id="439228"/>
    <lineage>
        <taxon>Bacteria</taxon>
        <taxon>Pseudomonadati</taxon>
        <taxon>Pseudomonadota</taxon>
        <taxon>Alphaproteobacteria</taxon>
        <taxon>Sphingomonadales</taxon>
        <taxon>Sphingomonadaceae</taxon>
        <taxon>Rhizorhabdus</taxon>
    </lineage>
</organism>
<accession>A0A1T5BPU7</accession>
<gene>
    <name evidence="1" type="ORF">SAMN06295920_103176</name>
</gene>
<proteinExistence type="predicted"/>
<keyword evidence="2" id="KW-1185">Reference proteome</keyword>
<name>A0A1T5BPU7_9SPHN</name>
<dbReference type="Proteomes" id="UP000189818">
    <property type="component" value="Unassembled WGS sequence"/>
</dbReference>
<dbReference type="OrthoDB" id="7768569at2"/>
<sequence>MRQSIIVRIDSEEPARFWQGVGDILIPADDVEPLEAIYLGAGELISVPDFQQLINGTAERIEFTLSGVSAETIAMAVEEATSVRGASLHVGIVTFNEAWQVVEVAWEAEFRCDTLTVSSQGSQTGRVRSITLSVGSDDTGRSRAPIAFFTDANQKRRSATDNIFSHVAGMVAGKSRRFGPK</sequence>
<reference evidence="2" key="1">
    <citation type="submission" date="2017-02" db="EMBL/GenBank/DDBJ databases">
        <authorList>
            <person name="Varghese N."/>
            <person name="Submissions S."/>
        </authorList>
    </citation>
    <scope>NUCLEOTIDE SEQUENCE [LARGE SCALE GENOMIC DNA]</scope>
    <source>
        <strain evidence="2">UM2</strain>
    </source>
</reference>
<protein>
    <submittedName>
        <fullName evidence="1">Uncharacterized protein</fullName>
    </submittedName>
</protein>
<dbReference type="AlphaFoldDB" id="A0A1T5BPU7"/>
<evidence type="ECO:0000313" key="1">
    <source>
        <dbReference type="EMBL" id="SKB49139.1"/>
    </source>
</evidence>